<evidence type="ECO:0000313" key="1">
    <source>
        <dbReference type="EMBL" id="VDM21545.1"/>
    </source>
</evidence>
<evidence type="ECO:0000313" key="3">
    <source>
        <dbReference type="WBParaSite" id="TTAC_0000294701-mRNA-1"/>
    </source>
</evidence>
<reference evidence="3" key="1">
    <citation type="submission" date="2017-02" db="UniProtKB">
        <authorList>
            <consortium name="WormBaseParasite"/>
        </authorList>
    </citation>
    <scope>IDENTIFICATION</scope>
</reference>
<gene>
    <name evidence="1" type="ORF">TTAC_LOCUS2932</name>
</gene>
<protein>
    <submittedName>
        <fullName evidence="1 3">Uncharacterized protein</fullName>
    </submittedName>
</protein>
<dbReference type="Proteomes" id="UP000274429">
    <property type="component" value="Unassembled WGS sequence"/>
</dbReference>
<evidence type="ECO:0000313" key="2">
    <source>
        <dbReference type="Proteomes" id="UP000274429"/>
    </source>
</evidence>
<dbReference type="WBParaSite" id="TTAC_0000294701-mRNA-1">
    <property type="protein sequence ID" value="TTAC_0000294701-mRNA-1"/>
    <property type="gene ID" value="TTAC_0000294701"/>
</dbReference>
<name>A0A0R3WQA7_HYDTA</name>
<accession>A0A0R3WQA7</accession>
<organism evidence="3">
    <name type="scientific">Hydatigena taeniaeformis</name>
    <name type="common">Feline tapeworm</name>
    <name type="synonym">Taenia taeniaeformis</name>
    <dbReference type="NCBI Taxonomy" id="6205"/>
    <lineage>
        <taxon>Eukaryota</taxon>
        <taxon>Metazoa</taxon>
        <taxon>Spiralia</taxon>
        <taxon>Lophotrochozoa</taxon>
        <taxon>Platyhelminthes</taxon>
        <taxon>Cestoda</taxon>
        <taxon>Eucestoda</taxon>
        <taxon>Cyclophyllidea</taxon>
        <taxon>Taeniidae</taxon>
        <taxon>Hydatigera</taxon>
    </lineage>
</organism>
<reference evidence="1 2" key="2">
    <citation type="submission" date="2018-11" db="EMBL/GenBank/DDBJ databases">
        <authorList>
            <consortium name="Pathogen Informatics"/>
        </authorList>
    </citation>
    <scope>NUCLEOTIDE SEQUENCE [LARGE SCALE GENOMIC DNA]</scope>
</reference>
<proteinExistence type="predicted"/>
<keyword evidence="2" id="KW-1185">Reference proteome</keyword>
<dbReference type="STRING" id="6205.A0A0R3WQA7"/>
<sequence>MDFILLPDASIVPVHAIACIGDAARRPRAEKMIEARHGLYESTREKMALPPPSICVMTHSKVVLPLKPKTVCILITVFTMGRVGEVSSTLVPNVGPVIAVSKHCERGGEEDFLRSHGFLLASSLLGDAADWFAVPPPPPSPLDRVVFNSSSKLSANDMAALNGDEDEDAAE</sequence>
<dbReference type="AlphaFoldDB" id="A0A0R3WQA7"/>
<dbReference type="EMBL" id="UYWX01001697">
    <property type="protein sequence ID" value="VDM21545.1"/>
    <property type="molecule type" value="Genomic_DNA"/>
</dbReference>